<reference evidence="1 2" key="1">
    <citation type="submission" date="2020-03" db="EMBL/GenBank/DDBJ databases">
        <title>Whole genome shotgun sequence of Phytohabitans flavus NBRC 107702.</title>
        <authorList>
            <person name="Komaki H."/>
            <person name="Tamura T."/>
        </authorList>
    </citation>
    <scope>NUCLEOTIDE SEQUENCE [LARGE SCALE GENOMIC DNA]</scope>
    <source>
        <strain evidence="1 2">NBRC 107702</strain>
    </source>
</reference>
<accession>A0A6F8XW33</accession>
<proteinExistence type="predicted"/>
<name>A0A6F8XW33_9ACTN</name>
<dbReference type="KEGG" id="pfla:Pflav_044640"/>
<dbReference type="Proteomes" id="UP000502508">
    <property type="component" value="Chromosome"/>
</dbReference>
<organism evidence="1 2">
    <name type="scientific">Phytohabitans flavus</name>
    <dbReference type="NCBI Taxonomy" id="1076124"/>
    <lineage>
        <taxon>Bacteria</taxon>
        <taxon>Bacillati</taxon>
        <taxon>Actinomycetota</taxon>
        <taxon>Actinomycetes</taxon>
        <taxon>Micromonosporales</taxon>
        <taxon>Micromonosporaceae</taxon>
    </lineage>
</organism>
<keyword evidence="2" id="KW-1185">Reference proteome</keyword>
<evidence type="ECO:0000313" key="2">
    <source>
        <dbReference type="Proteomes" id="UP000502508"/>
    </source>
</evidence>
<evidence type="ECO:0000313" key="1">
    <source>
        <dbReference type="EMBL" id="BCB78054.1"/>
    </source>
</evidence>
<gene>
    <name evidence="1" type="ORF">Pflav_044640</name>
</gene>
<protein>
    <submittedName>
        <fullName evidence="1">Uncharacterized protein</fullName>
    </submittedName>
</protein>
<dbReference type="EMBL" id="AP022870">
    <property type="protein sequence ID" value="BCB78054.1"/>
    <property type="molecule type" value="Genomic_DNA"/>
</dbReference>
<dbReference type="RefSeq" id="WP_197938674.1">
    <property type="nucleotide sequence ID" value="NZ_AP022870.1"/>
</dbReference>
<dbReference type="AlphaFoldDB" id="A0A6F8XW33"/>
<reference evidence="1 2" key="2">
    <citation type="submission" date="2020-03" db="EMBL/GenBank/DDBJ databases">
        <authorList>
            <person name="Ichikawa N."/>
            <person name="Kimura A."/>
            <person name="Kitahashi Y."/>
            <person name="Uohara A."/>
        </authorList>
    </citation>
    <scope>NUCLEOTIDE SEQUENCE [LARGE SCALE GENOMIC DNA]</scope>
    <source>
        <strain evidence="1 2">NBRC 107702</strain>
    </source>
</reference>
<sequence>MRLPEIGSELEWVATVTLPGVEGQGIAWDRAGSRSTLWTIKRTTSQAFRFRVPFQSIHDPKATTWQVYGPGHFVQ</sequence>